<sequence>MSSLVERHENLGWCSFNDEPMHCYKLSHLQITFYGALTEPSYLIAPRHIPHKASLYERSYYYDWNNNYPYKLYDGYPLDHHMEMPDVSWSHFVPDGAHVSIVGGARVNISPSWININHLSDISDLRDPEQLALFRLRAAADGAKVYNDKEGALYPKCRDDLVVHHLKNRLWYEEIAGHISVSPNYRFTTALTEEHILTVTFHPTGHWEQGTLPSPELREKVFRSFWAFMDGLSIIEDPALQTVEPGVHGYNSCIDGEAVEDSGWLGEVSDDSAW</sequence>
<gene>
    <name evidence="1" type="ORF">EHSB41UT_04471</name>
</gene>
<dbReference type="Proteomes" id="UP000196573">
    <property type="component" value="Unassembled WGS sequence"/>
</dbReference>
<keyword evidence="2" id="KW-1185">Reference proteome</keyword>
<protein>
    <submittedName>
        <fullName evidence="1">Uncharacterized protein</fullName>
    </submittedName>
</protein>
<dbReference type="RefSeq" id="WP_087113093.1">
    <property type="nucleotide sequence ID" value="NZ_CBCSCN010000017.1"/>
</dbReference>
<proteinExistence type="predicted"/>
<name>A0A1X7AQR6_9GAMM</name>
<evidence type="ECO:0000313" key="1">
    <source>
        <dbReference type="EMBL" id="SMA50654.1"/>
    </source>
</evidence>
<evidence type="ECO:0000313" key="2">
    <source>
        <dbReference type="Proteomes" id="UP000196573"/>
    </source>
</evidence>
<organism evidence="1 2">
    <name type="scientific">Parendozoicomonas haliclonae</name>
    <dbReference type="NCBI Taxonomy" id="1960125"/>
    <lineage>
        <taxon>Bacteria</taxon>
        <taxon>Pseudomonadati</taxon>
        <taxon>Pseudomonadota</taxon>
        <taxon>Gammaproteobacteria</taxon>
        <taxon>Oceanospirillales</taxon>
        <taxon>Endozoicomonadaceae</taxon>
        <taxon>Parendozoicomonas</taxon>
    </lineage>
</organism>
<dbReference type="AlphaFoldDB" id="A0A1X7AQR6"/>
<reference evidence="1 2" key="1">
    <citation type="submission" date="2017-03" db="EMBL/GenBank/DDBJ databases">
        <authorList>
            <person name="Afonso C.L."/>
            <person name="Miller P.J."/>
            <person name="Scott M.A."/>
            <person name="Spackman E."/>
            <person name="Goraichik I."/>
            <person name="Dimitrov K.M."/>
            <person name="Suarez D.L."/>
            <person name="Swayne D.E."/>
        </authorList>
    </citation>
    <scope>NUCLEOTIDE SEQUENCE [LARGE SCALE GENOMIC DNA]</scope>
    <source>
        <strain evidence="1">SB41UT1</strain>
    </source>
</reference>
<accession>A0A1X7AQR6</accession>
<dbReference type="EMBL" id="FWPT01000014">
    <property type="protein sequence ID" value="SMA50654.1"/>
    <property type="molecule type" value="Genomic_DNA"/>
</dbReference>
<dbReference type="OrthoDB" id="6191897at2"/>